<evidence type="ECO:0000256" key="2">
    <source>
        <dbReference type="ARBA" id="ARBA00022630"/>
    </source>
</evidence>
<dbReference type="PANTHER" id="PTHR10578">
    <property type="entry name" value="S -2-HYDROXY-ACID OXIDASE-RELATED"/>
    <property type="match status" value="1"/>
</dbReference>
<comment type="similarity">
    <text evidence="5">Belongs to the FMN-dependent alpha-hydroxy acid dehydrogenase family.</text>
</comment>
<dbReference type="InterPro" id="IPR008259">
    <property type="entry name" value="FMN_hydac_DH_AS"/>
</dbReference>
<dbReference type="PROSITE" id="PS00557">
    <property type="entry name" value="FMN_HYDROXY_ACID_DH_1"/>
    <property type="match status" value="1"/>
</dbReference>
<dbReference type="EMBL" id="CAEZWP010000022">
    <property type="protein sequence ID" value="CAB4658230.1"/>
    <property type="molecule type" value="Genomic_DNA"/>
</dbReference>
<reference evidence="7" key="1">
    <citation type="submission" date="2020-05" db="EMBL/GenBank/DDBJ databases">
        <authorList>
            <person name="Chiriac C."/>
            <person name="Salcher M."/>
            <person name="Ghai R."/>
            <person name="Kavagutti S V."/>
        </authorList>
    </citation>
    <scope>NUCLEOTIDE SEQUENCE</scope>
</reference>
<feature type="domain" description="FMN hydroxy acid dehydrogenase" evidence="6">
    <location>
        <begin position="31"/>
        <end position="408"/>
    </location>
</feature>
<dbReference type="AlphaFoldDB" id="A0A6J6L8D1"/>
<dbReference type="PROSITE" id="PS51349">
    <property type="entry name" value="FMN_HYDROXY_ACID_DH_2"/>
    <property type="match status" value="1"/>
</dbReference>
<dbReference type="FunFam" id="3.20.20.70:FF:000029">
    <property type="entry name" value="L-lactate dehydrogenase"/>
    <property type="match status" value="1"/>
</dbReference>
<keyword evidence="4" id="KW-0560">Oxidoreductase</keyword>
<sequence>MAKNFKRQFPRYKDLAPLLKFKLPSLPSRERRLSKALTIWDLRALAKKRTPKGPFDYTDGAAESEVTLERARRAFLDLEFRPNILHDVKGVSLECTVLGEKFAMPVGMAPTGFTRMMHSEGENAVARAAAKFGIPYALSTLGTTTIEDVVSAAPDGINWFQLYMWKDRDASMQLVERAKKSGVKNLILTVDVPVAGARYRDTRNGLTVPPSLTVKTLIDAIPKPEWWINFLTTPAISFVSMKNWNGTVAELLDFMFDPTMTFEDLKWIRSQWDNQLTVKGIQTIEDAKKAAECGADAIILSNHGGRQLDRAPVPLHLLIDVKKELKKELEIHLDTGIMHGADILAAIALGADFTYIGRAYLYGLMAGGQEGVERALTILGTEMVRTMKLLGVNSLEELEPKHVRLLPTHAGLGTLPGVK</sequence>
<protein>
    <submittedName>
        <fullName evidence="7">Unannotated protein</fullName>
    </submittedName>
</protein>
<evidence type="ECO:0000313" key="7">
    <source>
        <dbReference type="EMBL" id="CAB4658230.1"/>
    </source>
</evidence>
<dbReference type="InterPro" id="IPR037396">
    <property type="entry name" value="FMN_HAD"/>
</dbReference>
<dbReference type="SUPFAM" id="SSF51395">
    <property type="entry name" value="FMN-linked oxidoreductases"/>
    <property type="match status" value="1"/>
</dbReference>
<evidence type="ECO:0000256" key="3">
    <source>
        <dbReference type="ARBA" id="ARBA00022643"/>
    </source>
</evidence>
<organism evidence="7">
    <name type="scientific">freshwater metagenome</name>
    <dbReference type="NCBI Taxonomy" id="449393"/>
    <lineage>
        <taxon>unclassified sequences</taxon>
        <taxon>metagenomes</taxon>
        <taxon>ecological metagenomes</taxon>
    </lineage>
</organism>
<evidence type="ECO:0000259" key="6">
    <source>
        <dbReference type="PROSITE" id="PS51349"/>
    </source>
</evidence>
<dbReference type="GO" id="GO:0010181">
    <property type="term" value="F:FMN binding"/>
    <property type="evidence" value="ECO:0007669"/>
    <property type="project" value="InterPro"/>
</dbReference>
<dbReference type="Pfam" id="PF01070">
    <property type="entry name" value="FMN_dh"/>
    <property type="match status" value="1"/>
</dbReference>
<dbReference type="CDD" id="cd02809">
    <property type="entry name" value="alpha_hydroxyacid_oxid_FMN"/>
    <property type="match status" value="1"/>
</dbReference>
<accession>A0A6J6L8D1</accession>
<dbReference type="InterPro" id="IPR013785">
    <property type="entry name" value="Aldolase_TIM"/>
</dbReference>
<dbReference type="PANTHER" id="PTHR10578:SF107">
    <property type="entry name" value="2-HYDROXYACID OXIDASE 1"/>
    <property type="match status" value="1"/>
</dbReference>
<evidence type="ECO:0000256" key="1">
    <source>
        <dbReference type="ARBA" id="ARBA00001917"/>
    </source>
</evidence>
<dbReference type="InterPro" id="IPR000262">
    <property type="entry name" value="FMN-dep_DH"/>
</dbReference>
<dbReference type="InterPro" id="IPR012133">
    <property type="entry name" value="Alpha-hydoxy_acid_DH_FMN"/>
</dbReference>
<dbReference type="PIRSF" id="PIRSF000138">
    <property type="entry name" value="Al-hdrx_acd_dh"/>
    <property type="match status" value="1"/>
</dbReference>
<evidence type="ECO:0000256" key="4">
    <source>
        <dbReference type="ARBA" id="ARBA00023002"/>
    </source>
</evidence>
<name>A0A6J6L8D1_9ZZZZ</name>
<dbReference type="Gene3D" id="3.20.20.70">
    <property type="entry name" value="Aldolase class I"/>
    <property type="match status" value="1"/>
</dbReference>
<keyword evidence="2" id="KW-0285">Flavoprotein</keyword>
<keyword evidence="3" id="KW-0288">FMN</keyword>
<evidence type="ECO:0000256" key="5">
    <source>
        <dbReference type="ARBA" id="ARBA00024042"/>
    </source>
</evidence>
<dbReference type="GO" id="GO:0016614">
    <property type="term" value="F:oxidoreductase activity, acting on CH-OH group of donors"/>
    <property type="evidence" value="ECO:0007669"/>
    <property type="project" value="UniProtKB-ARBA"/>
</dbReference>
<proteinExistence type="inferred from homology"/>
<gene>
    <name evidence="7" type="ORF">UFOPK2265_00616</name>
</gene>
<comment type="cofactor">
    <cofactor evidence="1">
        <name>FMN</name>
        <dbReference type="ChEBI" id="CHEBI:58210"/>
    </cofactor>
</comment>